<dbReference type="EMBL" id="AMZH03004500">
    <property type="protein sequence ID" value="RRT69017.1"/>
    <property type="molecule type" value="Genomic_DNA"/>
</dbReference>
<accession>A0A426ZYF2</accession>
<reference evidence="2 3" key="1">
    <citation type="journal article" date="2014" name="Agronomy (Basel)">
        <title>A Draft Genome Sequence for Ensete ventricosum, the Drought-Tolerant Tree Against Hunger.</title>
        <authorList>
            <person name="Harrison J."/>
            <person name="Moore K.A."/>
            <person name="Paszkiewicz K."/>
            <person name="Jones T."/>
            <person name="Grant M."/>
            <person name="Ambacheew D."/>
            <person name="Muzemil S."/>
            <person name="Studholme D.J."/>
        </authorList>
    </citation>
    <scope>NUCLEOTIDE SEQUENCE [LARGE SCALE GENOMIC DNA]</scope>
</reference>
<sequence>VRKCGGGSEARQGRNRSMGGCFSDVRGGQQAVGSGGPAAGAAPQELNDAMGYFLHSRGLRGLFTTLEVRCHLRNSSLT</sequence>
<gene>
    <name evidence="2" type="ORF">B296_00037783</name>
</gene>
<organism evidence="2 3">
    <name type="scientific">Ensete ventricosum</name>
    <name type="common">Abyssinian banana</name>
    <name type="synonym">Musa ensete</name>
    <dbReference type="NCBI Taxonomy" id="4639"/>
    <lineage>
        <taxon>Eukaryota</taxon>
        <taxon>Viridiplantae</taxon>
        <taxon>Streptophyta</taxon>
        <taxon>Embryophyta</taxon>
        <taxon>Tracheophyta</taxon>
        <taxon>Spermatophyta</taxon>
        <taxon>Magnoliopsida</taxon>
        <taxon>Liliopsida</taxon>
        <taxon>Zingiberales</taxon>
        <taxon>Musaceae</taxon>
        <taxon>Ensete</taxon>
    </lineage>
</organism>
<evidence type="ECO:0000256" key="1">
    <source>
        <dbReference type="SAM" id="MobiDB-lite"/>
    </source>
</evidence>
<protein>
    <submittedName>
        <fullName evidence="2">Uncharacterized protein</fullName>
    </submittedName>
</protein>
<feature type="region of interest" description="Disordered" evidence="1">
    <location>
        <begin position="1"/>
        <end position="41"/>
    </location>
</feature>
<proteinExistence type="predicted"/>
<evidence type="ECO:0000313" key="3">
    <source>
        <dbReference type="Proteomes" id="UP000287651"/>
    </source>
</evidence>
<dbReference type="AlphaFoldDB" id="A0A426ZYF2"/>
<feature type="non-terminal residue" evidence="2">
    <location>
        <position position="1"/>
    </location>
</feature>
<name>A0A426ZYF2_ENSVE</name>
<evidence type="ECO:0000313" key="2">
    <source>
        <dbReference type="EMBL" id="RRT69017.1"/>
    </source>
</evidence>
<dbReference type="Proteomes" id="UP000287651">
    <property type="component" value="Unassembled WGS sequence"/>
</dbReference>
<comment type="caution">
    <text evidence="2">The sequence shown here is derived from an EMBL/GenBank/DDBJ whole genome shotgun (WGS) entry which is preliminary data.</text>
</comment>